<feature type="domain" description="GGDEF" evidence="5">
    <location>
        <begin position="270"/>
        <end position="403"/>
    </location>
</feature>
<dbReference type="Pfam" id="PF00563">
    <property type="entry name" value="EAL"/>
    <property type="match status" value="1"/>
</dbReference>
<gene>
    <name evidence="6" type="ORF">IT774_11365</name>
</gene>
<name>A0A7S9HET3_9ALTE</name>
<feature type="compositionally biased region" description="Polar residues" evidence="1">
    <location>
        <begin position="17"/>
        <end position="37"/>
    </location>
</feature>
<dbReference type="InterPro" id="IPR003660">
    <property type="entry name" value="HAMP_dom"/>
</dbReference>
<dbReference type="Gene3D" id="3.30.70.270">
    <property type="match status" value="1"/>
</dbReference>
<dbReference type="SUPFAM" id="SSF55073">
    <property type="entry name" value="Nucleotide cyclase"/>
    <property type="match status" value="1"/>
</dbReference>
<accession>A0A7S9HET3</accession>
<dbReference type="Gene3D" id="6.10.340.10">
    <property type="match status" value="1"/>
</dbReference>
<feature type="region of interest" description="Disordered" evidence="1">
    <location>
        <begin position="17"/>
        <end position="38"/>
    </location>
</feature>
<organism evidence="6 7">
    <name type="scientific">Salinimonas marina</name>
    <dbReference type="NCBI Taxonomy" id="2785918"/>
    <lineage>
        <taxon>Bacteria</taxon>
        <taxon>Pseudomonadati</taxon>
        <taxon>Pseudomonadota</taxon>
        <taxon>Gammaproteobacteria</taxon>
        <taxon>Alteromonadales</taxon>
        <taxon>Alteromonadaceae</taxon>
        <taxon>Alteromonas/Salinimonas group</taxon>
        <taxon>Salinimonas</taxon>
    </lineage>
</organism>
<dbReference type="InterPro" id="IPR035919">
    <property type="entry name" value="EAL_sf"/>
</dbReference>
<dbReference type="PANTHER" id="PTHR33121">
    <property type="entry name" value="CYCLIC DI-GMP PHOSPHODIESTERASE PDEF"/>
    <property type="match status" value="1"/>
</dbReference>
<dbReference type="SMART" id="SM00052">
    <property type="entry name" value="EAL"/>
    <property type="match status" value="1"/>
</dbReference>
<dbReference type="InterPro" id="IPR000160">
    <property type="entry name" value="GGDEF_dom"/>
</dbReference>
<reference evidence="6 7" key="1">
    <citation type="submission" date="2020-11" db="EMBL/GenBank/DDBJ databases">
        <title>Complete genome sequence for Salinimonas sp. strain G2-b.</title>
        <authorList>
            <person name="Park S.-J."/>
        </authorList>
    </citation>
    <scope>NUCLEOTIDE SEQUENCE [LARGE SCALE GENOMIC DNA]</scope>
    <source>
        <strain evidence="6 7">G2-b</strain>
    </source>
</reference>
<keyword evidence="2" id="KW-1133">Transmembrane helix</keyword>
<dbReference type="EMBL" id="CP064795">
    <property type="protein sequence ID" value="QPG07207.1"/>
    <property type="molecule type" value="Genomic_DNA"/>
</dbReference>
<dbReference type="KEGG" id="smaa:IT774_11365"/>
<dbReference type="Gene3D" id="3.20.20.450">
    <property type="entry name" value="EAL domain"/>
    <property type="match status" value="1"/>
</dbReference>
<dbReference type="AlphaFoldDB" id="A0A7S9HET3"/>
<feature type="transmembrane region" description="Helical" evidence="2">
    <location>
        <begin position="143"/>
        <end position="166"/>
    </location>
</feature>
<dbReference type="GO" id="GO:0007165">
    <property type="term" value="P:signal transduction"/>
    <property type="evidence" value="ECO:0007669"/>
    <property type="project" value="InterPro"/>
</dbReference>
<dbReference type="PROSITE" id="PS50885">
    <property type="entry name" value="HAMP"/>
    <property type="match status" value="1"/>
</dbReference>
<dbReference type="InterPro" id="IPR050706">
    <property type="entry name" value="Cyclic-di-GMP_PDE-like"/>
</dbReference>
<keyword evidence="7" id="KW-1185">Reference proteome</keyword>
<evidence type="ECO:0000313" key="6">
    <source>
        <dbReference type="EMBL" id="QPG07207.1"/>
    </source>
</evidence>
<proteinExistence type="predicted"/>
<evidence type="ECO:0000313" key="7">
    <source>
        <dbReference type="Proteomes" id="UP000595095"/>
    </source>
</evidence>
<dbReference type="InterPro" id="IPR043128">
    <property type="entry name" value="Rev_trsase/Diguanyl_cyclase"/>
</dbReference>
<dbReference type="Proteomes" id="UP000595095">
    <property type="component" value="Chromosome"/>
</dbReference>
<evidence type="ECO:0000256" key="2">
    <source>
        <dbReference type="SAM" id="Phobius"/>
    </source>
</evidence>
<dbReference type="PROSITE" id="PS50883">
    <property type="entry name" value="EAL"/>
    <property type="match status" value="1"/>
</dbReference>
<dbReference type="CDD" id="cd01948">
    <property type="entry name" value="EAL"/>
    <property type="match status" value="1"/>
</dbReference>
<dbReference type="InterPro" id="IPR001633">
    <property type="entry name" value="EAL_dom"/>
</dbReference>
<feature type="domain" description="HAMP" evidence="4">
    <location>
        <begin position="167"/>
        <end position="220"/>
    </location>
</feature>
<dbReference type="PANTHER" id="PTHR33121:SF70">
    <property type="entry name" value="SIGNALING PROTEIN YKOW"/>
    <property type="match status" value="1"/>
</dbReference>
<feature type="domain" description="EAL" evidence="3">
    <location>
        <begin position="412"/>
        <end position="665"/>
    </location>
</feature>
<dbReference type="CDD" id="cd01949">
    <property type="entry name" value="GGDEF"/>
    <property type="match status" value="1"/>
</dbReference>
<sequence>MADELLPVLMAASSGPVTATASMGGTKSTNRTTSPDMGSSAFFSADPIQAIMKRAAAYQHIVQARVYDGHKVLLHSQTGVAGHKYGLPKNDPYVLLLNSPSGTYHIDEQLIASRRIIQDGVTYGYLMIMNDINSPVTNSWRTLLWHVGPLVALSLLITIAIGLYWLNRLLTPLSSLSHFTHQLSQSTDYTRRFKTRSNGEVARLGQNVNMLLDTIEAELTINDEQNQTLIEQQQTMSRLANFDSLTGLPNRQFVMDNLRLELARAKRQSTDLALMFFDLDGFKGINDSLGHETGDLILIEVADRVSGMLRESDLVARLGGDEFIIVPDRDVTDVSLDNLAQRVIAAFEKPFHFRGLALTVGVSIGIARAIEADFELSQLMSNADLAMYRSKARGRGMATIFTNEMVETHKRKLSIANSIDQGIVNNEFVLFYQPKIDRNGQVIGFEALMRWEHPDFGLVLPGEFIPVAEQSGKISLLTRWAIEQSCADLSLLQSVMQHKFRVAINLSGHDLRHSELFDVIYQIFTEQQVNPEYIEFEVTESAYLENFESANKLFKRLSNMGCAVALDDFGTGYSSLSYLTQISIDTLKIDRQFVREISTCHRSRLVTGAIIDLAKRLSLTICAEGVEELSQWEYLLNHGCDHVQGYLFSKPLPLEKIALLPDYFDFGSSPRQRSEDGGKS</sequence>
<keyword evidence="2" id="KW-0472">Membrane</keyword>
<protein>
    <submittedName>
        <fullName evidence="6">EAL domain-containing protein</fullName>
    </submittedName>
</protein>
<evidence type="ECO:0000259" key="3">
    <source>
        <dbReference type="PROSITE" id="PS50883"/>
    </source>
</evidence>
<keyword evidence="2" id="KW-0812">Transmembrane</keyword>
<dbReference type="InterPro" id="IPR029787">
    <property type="entry name" value="Nucleotide_cyclase"/>
</dbReference>
<dbReference type="PROSITE" id="PS50887">
    <property type="entry name" value="GGDEF"/>
    <property type="match status" value="1"/>
</dbReference>
<dbReference type="NCBIfam" id="TIGR00254">
    <property type="entry name" value="GGDEF"/>
    <property type="match status" value="1"/>
</dbReference>
<dbReference type="Pfam" id="PF00990">
    <property type="entry name" value="GGDEF"/>
    <property type="match status" value="1"/>
</dbReference>
<evidence type="ECO:0000259" key="4">
    <source>
        <dbReference type="PROSITE" id="PS50885"/>
    </source>
</evidence>
<dbReference type="GO" id="GO:0016020">
    <property type="term" value="C:membrane"/>
    <property type="evidence" value="ECO:0007669"/>
    <property type="project" value="InterPro"/>
</dbReference>
<evidence type="ECO:0000256" key="1">
    <source>
        <dbReference type="SAM" id="MobiDB-lite"/>
    </source>
</evidence>
<dbReference type="SMART" id="SM00267">
    <property type="entry name" value="GGDEF"/>
    <property type="match status" value="1"/>
</dbReference>
<evidence type="ECO:0000259" key="5">
    <source>
        <dbReference type="PROSITE" id="PS50887"/>
    </source>
</evidence>
<dbReference type="GO" id="GO:0071111">
    <property type="term" value="F:cyclic-guanylate-specific phosphodiesterase activity"/>
    <property type="evidence" value="ECO:0007669"/>
    <property type="project" value="InterPro"/>
</dbReference>
<dbReference type="SUPFAM" id="SSF141868">
    <property type="entry name" value="EAL domain-like"/>
    <property type="match status" value="1"/>
</dbReference>